<name>A0ACC2N1V7_9HYME</name>
<accession>A0ACC2N1V7</accession>
<proteinExistence type="predicted"/>
<sequence length="607" mass="69211">MERNTLLSGPAPRHHSPALIGFWILELVTQTLILLINFTKQSHIRKALSVLCFTGIFLRLVVGLFAPGIVGRASQKNNEASQDDKNSDEDKESNDICFRSVMELERMLIILTLMEERDLISPPSLMTRETPKSHTESKAARDRGNALFRSKVHDESVHVQIFKYYSKSIAVALNQSEELALGYGNRSAFLLHIKRYEDSILDIDRALAITKSEHLKIKLLCRKVQGLKELGKYKDSKLLKEAQELLENMDDKDAQKKSMSQIVSQAADLRSADLADWSMIYSDLFGIFHISIRSLIKGIKEAGSIEKLRSNLKNVDQTDDPRLKGFFQDGKFSGNTFSSIYSLSGTMAHEPTLKAMALNACRALFLIAKHTSMLGEDQKLKDVQDLMYNDLAVFVGSLILKLMQIILFNYHEYCALDYPDHESYPAPENFDPSIGWGICSWGSLFNHSCWPNARRFFVCGQRIVILCVLPIKKNDQIFDTYSNDNFYEDDKTSRTEFVSNYQFDCSCQACCENWPPVLEIAQRKGNFRAKLPSDKACYRLCSKIEVALREKKFKFDPKTVKYLSEYISKASKEEKVPSAVICYAISNLREIFRANYSFRRLSFGSCE</sequence>
<reference evidence="1" key="1">
    <citation type="submission" date="2023-04" db="EMBL/GenBank/DDBJ databases">
        <title>A chromosome-level genome assembly of the parasitoid wasp Eretmocerus hayati.</title>
        <authorList>
            <person name="Zhong Y."/>
            <person name="Liu S."/>
            <person name="Liu Y."/>
        </authorList>
    </citation>
    <scope>NUCLEOTIDE SEQUENCE</scope>
    <source>
        <strain evidence="1">ZJU_SS_LIU_2023</strain>
    </source>
</reference>
<gene>
    <name evidence="1" type="ORF">QAD02_006383</name>
</gene>
<dbReference type="EMBL" id="CM056744">
    <property type="protein sequence ID" value="KAJ8664721.1"/>
    <property type="molecule type" value="Genomic_DNA"/>
</dbReference>
<comment type="caution">
    <text evidence="1">The sequence shown here is derived from an EMBL/GenBank/DDBJ whole genome shotgun (WGS) entry which is preliminary data.</text>
</comment>
<keyword evidence="2" id="KW-1185">Reference proteome</keyword>
<organism evidence="1 2">
    <name type="scientific">Eretmocerus hayati</name>
    <dbReference type="NCBI Taxonomy" id="131215"/>
    <lineage>
        <taxon>Eukaryota</taxon>
        <taxon>Metazoa</taxon>
        <taxon>Ecdysozoa</taxon>
        <taxon>Arthropoda</taxon>
        <taxon>Hexapoda</taxon>
        <taxon>Insecta</taxon>
        <taxon>Pterygota</taxon>
        <taxon>Neoptera</taxon>
        <taxon>Endopterygota</taxon>
        <taxon>Hymenoptera</taxon>
        <taxon>Apocrita</taxon>
        <taxon>Proctotrupomorpha</taxon>
        <taxon>Chalcidoidea</taxon>
        <taxon>Aphelinidae</taxon>
        <taxon>Aphelininae</taxon>
        <taxon>Eretmocerus</taxon>
    </lineage>
</organism>
<evidence type="ECO:0000313" key="1">
    <source>
        <dbReference type="EMBL" id="KAJ8664721.1"/>
    </source>
</evidence>
<evidence type="ECO:0000313" key="2">
    <source>
        <dbReference type="Proteomes" id="UP001239111"/>
    </source>
</evidence>
<protein>
    <submittedName>
        <fullName evidence="1">Uncharacterized protein</fullName>
    </submittedName>
</protein>
<dbReference type="Proteomes" id="UP001239111">
    <property type="component" value="Chromosome 4"/>
</dbReference>